<dbReference type="Pfam" id="PF08242">
    <property type="entry name" value="Methyltransf_12"/>
    <property type="match status" value="1"/>
</dbReference>
<dbReference type="Pfam" id="PF00975">
    <property type="entry name" value="Thioesterase"/>
    <property type="match status" value="1"/>
</dbReference>
<dbReference type="Pfam" id="PF00550">
    <property type="entry name" value="PP-binding"/>
    <property type="match status" value="4"/>
</dbReference>
<dbReference type="InterPro" id="IPR006162">
    <property type="entry name" value="Ppantetheine_attach_site"/>
</dbReference>
<dbReference type="InterPro" id="IPR013217">
    <property type="entry name" value="Methyltransf_12"/>
</dbReference>
<evidence type="ECO:0000313" key="6">
    <source>
        <dbReference type="EMBL" id="QIY90302.1"/>
    </source>
</evidence>
<dbReference type="Proteomes" id="UP000501570">
    <property type="component" value="Chromosome"/>
</dbReference>
<dbReference type="CDD" id="cd19531">
    <property type="entry name" value="LCL_NRPS-like"/>
    <property type="match status" value="2"/>
</dbReference>
<dbReference type="Gene3D" id="3.40.50.1820">
    <property type="entry name" value="alpha/beta hydrolase"/>
    <property type="match status" value="1"/>
</dbReference>
<feature type="domain" description="Carrier" evidence="5">
    <location>
        <begin position="955"/>
        <end position="1030"/>
    </location>
</feature>
<feature type="domain" description="Carrier" evidence="5">
    <location>
        <begin position="2008"/>
        <end position="2083"/>
    </location>
</feature>
<feature type="domain" description="Carrier" evidence="5">
    <location>
        <begin position="3467"/>
        <end position="3542"/>
    </location>
</feature>
<keyword evidence="3" id="KW-0597">Phosphoprotein</keyword>
<evidence type="ECO:0000256" key="2">
    <source>
        <dbReference type="ARBA" id="ARBA00022450"/>
    </source>
</evidence>
<dbReference type="PROSITE" id="PS00012">
    <property type="entry name" value="PHOSPHOPANTETHEINE"/>
    <property type="match status" value="4"/>
</dbReference>
<evidence type="ECO:0000313" key="7">
    <source>
        <dbReference type="Proteomes" id="UP000501570"/>
    </source>
</evidence>
<evidence type="ECO:0000256" key="1">
    <source>
        <dbReference type="ARBA" id="ARBA00001957"/>
    </source>
</evidence>
<name>A0ABX6KNS7_CHRGL</name>
<dbReference type="InterPro" id="IPR001242">
    <property type="entry name" value="Condensation_dom"/>
</dbReference>
<dbReference type="InterPro" id="IPR029063">
    <property type="entry name" value="SAM-dependent_MTases_sf"/>
</dbReference>
<feature type="domain" description="Carrier" evidence="5">
    <location>
        <begin position="4530"/>
        <end position="4604"/>
    </location>
</feature>
<keyword evidence="2" id="KW-0596">Phosphopantetheine</keyword>
<dbReference type="SMART" id="SM00823">
    <property type="entry name" value="PKS_PP"/>
    <property type="match status" value="4"/>
</dbReference>
<dbReference type="Gene3D" id="3.30.559.30">
    <property type="entry name" value="Nonribosomal peptide synthetase, condensation domain"/>
    <property type="match status" value="4"/>
</dbReference>
<evidence type="ECO:0000256" key="4">
    <source>
        <dbReference type="ARBA" id="ARBA00022737"/>
    </source>
</evidence>
<dbReference type="CDD" id="cd17643">
    <property type="entry name" value="A_NRPS_Cytc1-like"/>
    <property type="match status" value="2"/>
</dbReference>
<keyword evidence="7" id="KW-1185">Reference proteome</keyword>
<dbReference type="PROSITE" id="PS00455">
    <property type="entry name" value="AMP_BINDING"/>
    <property type="match status" value="4"/>
</dbReference>
<comment type="cofactor">
    <cofactor evidence="1">
        <name>pantetheine 4'-phosphate</name>
        <dbReference type="ChEBI" id="CHEBI:47942"/>
    </cofactor>
</comment>
<dbReference type="InterPro" id="IPR020806">
    <property type="entry name" value="PKS_PP-bd"/>
</dbReference>
<dbReference type="Gene3D" id="3.40.50.980">
    <property type="match status" value="8"/>
</dbReference>
<dbReference type="Pfam" id="PF13193">
    <property type="entry name" value="AMP-binding_C"/>
    <property type="match status" value="3"/>
</dbReference>
<dbReference type="SUPFAM" id="SSF47336">
    <property type="entry name" value="ACP-like"/>
    <property type="match status" value="4"/>
</dbReference>
<dbReference type="InterPro" id="IPR029058">
    <property type="entry name" value="AB_hydrolase_fold"/>
</dbReference>
<dbReference type="SUPFAM" id="SSF52777">
    <property type="entry name" value="CoA-dependent acyltransferases"/>
    <property type="match status" value="8"/>
</dbReference>
<organism evidence="6 7">
    <name type="scientific">Chryseobacterium gallinarum</name>
    <dbReference type="NCBI Taxonomy" id="1324352"/>
    <lineage>
        <taxon>Bacteria</taxon>
        <taxon>Pseudomonadati</taxon>
        <taxon>Bacteroidota</taxon>
        <taxon>Flavobacteriia</taxon>
        <taxon>Flavobacteriales</taxon>
        <taxon>Weeksellaceae</taxon>
        <taxon>Chryseobacterium group</taxon>
        <taxon>Chryseobacterium</taxon>
    </lineage>
</organism>
<gene>
    <name evidence="6" type="ORF">FOB44_06375</name>
</gene>
<sequence>MSTLKYPLHPSQREIFIDQIMNPASVRNNRGCYLILKGPVEKNLFFSAVNQMLSAHDVFQLQFNADELDSMASLVPGSSLAVFSERDFTGESEEQALSWMQEQLTEPVLLQPGSYPHYHFLLKISDDTYWYFMHYHHIILDGWGLANWFKALAACYRELKTGNNPVIKSQSYAIAMTKAHDDYTSSAYEETKNYWKKKFKDPLPSLLEKKYTIQKEDQSGIYTIQLDEKQNACLADLKEHTGSGLSALSLAMLNVYWARITGEHEFALGITLHKRRTDEERSCVGMFSGVLPFHCRYDPEKSFTGLLAEIASGQKESYPHYHYLVSDFKTLFPGDEEKISPLEIIVNHARLDFTLDFGPDLFSDLKLIRHNHQLFPLEIFWREFGENHPLHIDFIYNKAYFSPDEIQLFANRFLHILEQCAQNPEIKLKNIAVIPSEELLLIEQYSNEKITYTSDDTILSMFAAQVAARPDAVAVISGEEKLTYSKLAGLSDALAVHLKERGVAPGMPVVVCMERTAELMIAVLAVLKAGAAYVPVEPDFPAERLQVLMAEIESETVVTTGAYASLFSNSEVVCLDVLSLVLGEPLHAAVDSGDMAYIMFTSGSTGKPKGVMVTHRNVTSLVKATEYFPITANDSILAGGSFAFDASTFEYWGALLNGGTLVMATKAELIDTATLKTIIRTKGVTKMFFTTGWFNLLADTDVSVFETLEAVIVGGERFSIRHARKIQAHCKDLRIVNGYGPTENTTFSIAYTINDTIESGETPIGTPLQYRSAYILNNHQEHVPIGVTGELYLGGAGLSDGYYNRPELTAKVFIPHIFKEGSGERLYKTGDLVRWLPDGNIVFVGRTDDQVKVRGFRIEPGEVTAVLLRSPMIRQAVVVARPDATGSYQLVAYVTASDHTYQKEDLLQWLEMQLPGYMIPAHIIVLEALPLNANGKVDRKALPAPEQTRSEQDNLPRNTTESRLTEIWQELLQAPKVGIHDNFFHLGGHSLMAMRVSAFIKNEWGLRVAPTVLFNCKTIERLAAHIDQLKGQDPAGSIICSPEHYTDQKLPLSFGQERLWFIDCLHGSVQYHIISVFRLKGPLDIRSLEKALGYIVDRHEALRTVIREEEGVPYQHILEKNNWKADIYKGEPLDEQGIDSLIDDWVRTPFDLSAEHMLRAHLIPVSSSDHILVINIHHIAADGWSMSVLSKELDLCYRAYLQGKEPELAELPLQYKEYSVWQRRQESLLENKLKYWQRKLNGVTLLNMPTDYVRSARQSVRGDSMKFRVNKELTGQLKSFSVKEDVTLYMTLLAAFKVLLHRYCSQDDICVGGAISGRLQQEFEPLIGFFVNTLALRTDLSGDPDFREALQRVKGTLLEAYDHQEVPFERIVKKVVAERDISQNPLFQVVFVLQNAPDAEMNTLDEISLEKMNYQYRTSQFDLHFSVHETPDGLLANVAYCNDLFNSSTIERLLGHFERLLESVVSMPDVAIGKMPMLSARETDQLLYSFSGIPASYPADQTIVSLFTGQAQRTPDHIAVSFEGEHLSYRMLDEQSTGLAKRLKLAGVEKGSLVPICTGHCLEMMVGILAVLKAGGVYVPVDPEYPEDRIRFILSDTRAEVVLVLESTLKAVQDVYESLFICLDGEWFMEEEPVELPVCEPGQPAYIIYTSGSTGQPKGVIIPHRNVVRLFMTSEPLYDFNENDVWTMFHSYSFDFSVWEMYGALFYGGRLVIVPRAIARDTMAFTRLLEEEGVTVLNQTPSAFYVLQESVLLNPVSLQVRYVIFGGEALHPVRLKGWHRLFPSCKLINMYGITETTVHVTYQEITEKEMNGSGSVIGKPIPTLRAYILDKNLQPVPVGVTGELYIGGAGLSDGYYNRPELTAKAFIPHIFKEGSGERLYKTGDLVRWLPDGNIVFAGHTDDQIIIRGVCVRTGEVTAVLLRSPMIRQAVVVARPDATGSYQLVAYVTASDHTYQKEDLLQWLGMQLPGYMIPAHIIVLEALPLNANGKVDRKALPVPEQTLSEQGNDPRNATENRLAEIWRELLQVPKVGIHDNFFHLGGHSLMAMRVSAFIKNEWGLHVTPTVLFNCKTIERLAAHIDQLKGQDPAGSIIRSPEHYAGKLPLSFGQERLWFIDCLHGSVQYHIISVFRLKGPLDIRSLEKALGYIVNRHEALRTVIREEEGVPYQHILEKNNWKADIYKGEPLDEQGIDSLIDEWVRTPFDLSAEHVLRAHLIPVSSSDHILVINIHHIAADGWSMSVLSKELDLCYRAYLQGEEPELPELQLQYKEYSIWQRQQEPALISELEYWQRKLNGVALLNMPTDYVRSARQSVRGDSMKFRVNKELTRQLKSFSVREDVTLYMTLLTAFKVLLHRYCSQDDICVGGAISGRLQQEFEPLIGFFVNTLALRTDLSGDPDFREALQRVKGTLLEAYDHQEVPFERVVKQVLGERDTSRNPLFQVVFVLQNAPDAEMNTLDEVSLEKMNYQYRTSQFDLHFSVHETPDGLLANVAYCNDLFNSSTIERLLGHFERLLESVVSMPDVAIGKMPMLSARETDQLLYSFSGIPASYPGDQTIVSLFTGQAQRTPDHIAVSFEGEYLSYRMLDEQSTGLAKRLKLAGVEKGSLVPICTGHCLEMMVGILAVLKAGGVYVPVDPEYPEDRIRFILSDTRAEVVLVLENTLKAVQDVYESLFICLDGEWFMEEESVELPVCEPAQPAYIIYTSGSTGQPKGVVIPHRNVVRLFMTSEPLYDFNENDVWTMFHSYSFDFSVWEMYGALFYGGRLVIVPRAIARDTMAFTRLLEEEGVTVLNQTPSAFYVLQESVLLNPVSLQVRYVIFGGEALHPVRLKGWHRLFPSCKLINMYGITETTVHVTYQEITEKEMNGSGSVIGKPIPTLRAYILDKNLQPVPVGVPGELCIAGEGLATGYLNRTELTAERFIRNPFSENDQEKLYKAGDWGKWLEDGSIEYLGRIDHQVKIRGYRIELGEIEHAVNKLPEVMESCVVVKNSEDQIDKKLVCYYVPEVNVVKQLEKSLHQDQVNNWQVLYEDTYGKMDAADETIEFDITGWNDSFTGEAIPEPEMKEWLNDICRVILSQQPQHVLEIGCGTGMIYYQLAPHIRQYTGVDLSHHSVEQIRRHIKNHPDDFPATHLRACAAHEVRPDEMEHTDTIILNSVIQYFPGEDYLTEIIAANITRLDGYGRIILGDVRDNRLLYDFKSRLCLDKIQEHAEINEFRWLVDQEMMKEEELCFAPDYFYQLKNKFPEITHVDICWKTGEAINELTLYRFTVILHIGINKKLLQPEWTDWSIIRTDPEKCLADDLPVVAIRDMPNYRLWKEQQLAARLADKTTMNVRDLLYAIEQPSHETETISALLKKAAERGYHIRMMPATNAMHINLLLEKNPVADFIETPYEATSYMTYSNIPLFPDIMIIMQKNLREALAKAIPDYMIPTDMIALQHMPVTSNGKTDRGFLSRIEDQQRKRSAGYETPSSPMEILLADIWQELLGIERVGALDNFFEIGGDSIRVVKVAARIKNRTGAEVSVADIYGARTVRDLAALLENADQDNKNEVVAEITRELFELEQKYSSLPGYEGELESVYPMSSIQSGMIYDSLRNPDAAIYHDQFLYPVKKQLNKELFEQALKLMADKHEILRTVFYPGLHDTGLQAVSRTISVTVDELDMSDKDMHAVQQYLESYLAKERLLSFNIQRGPLWRASLLHWKEGTVFILQFHHAILDGWSVAAFNTELFNLYLQLEKNPVCEPLSRLNGHYRDFVKEEMSRKKQALDHAFWLKEMEDHHRLDIFTQEEHHENIVEGYDIRVLNDLKVLTKNHGLSLKGVFLGAALYALSMFSYRRKITIGLVTNNRPIVEDGDKLLGCFLNTIPFVFEMPGPDLSWIDYFRRVEDKLKELEIHDRTPLAEIARINGESSPHENPFFDVIFNFINFHIYDELEKDFVNVGLGKETLTGSSFGVANTFLDFSVSLTGNDLKTIVSLTRTLQSGKTPQHLKSYFDHVLDCFCYHAEETIGKQWVLPADEQEYLIKNLNNTTKDFSQDATLSSAFDKVAIDFADKVALITPEKEYTYQTLQEWVDKLVALLINSGVTPGMYVPLIADRTANTVASILAIMKAGAAYVPIDPKTPQNRMAMILDDTKAGLVLGHHQPVFELPSGVTFISTTELPDLLTDVELPELTSLSSAYVIYTSGSTGMPKGVPVKHRSVINLIEDSGSHFDFTADERLLQFASFTFDASVEGMFLSLLNGSTLVLPGSEDLYDPDLFCQFVTTQQITHLDLTPGFLQSLGPVKPAPALKRIVVGGEECPPELAVYWSQHVDFYNAYGPTETTVTATRYKYAGTALRKIPIGRPIQNVAVYILDEMQQLLPAGVTGEICISGAGVADGYLHRPEQTAQRFIRNIFDDGPDAVLYRTGDIGKWLPDGTLEYQHRADDQVKIRGYRIEPGEVEAVLLKHPGIKQAAVVVQADIHHDKRLVAYVSRSVDELSTEHIISYLHEQLPYYMIPSYIKVLPQIPLTVTGKIDRNALSINSSVQSESRQLILPANPMEDMLAEIWQDLLGIDEISTDDDFFELGGHSLTTLQLLGRIREAGHEIQLREILSRTTIAKQAIFLMNRQQTHGASHSQHRHIRLLNNSHHPQKIFLLPGSNGNCDGYDELADALSSSAKVFGIQMMGVLEGEKPLHSMKEIAKLQLDWIREIQPAGPYQFMAHSFGGHVMFEMIQQLEQAGEKVEMASILDMSTTLPHMFSDADAVLDFVIGSLVKYGILKDSAPEWKGNLHSELTALMSQKKIPDISGLLKDKLKTSAEDTGLILRIIDLNISNMMLDYTISGKVNAPLIVIKATENPVAHDLPAFGWEHHSTSVQAADVSGGHFTMLYKDSAIEIAGLLQQFMVEMIEQ</sequence>
<dbReference type="InterPro" id="IPR020845">
    <property type="entry name" value="AMP-binding_CS"/>
</dbReference>
<dbReference type="PROSITE" id="PS50075">
    <property type="entry name" value="CARRIER"/>
    <property type="match status" value="4"/>
</dbReference>
<dbReference type="Gene3D" id="1.10.1200.10">
    <property type="entry name" value="ACP-like"/>
    <property type="match status" value="4"/>
</dbReference>
<dbReference type="Gene3D" id="3.30.300.30">
    <property type="match status" value="5"/>
</dbReference>
<dbReference type="PANTHER" id="PTHR45527:SF1">
    <property type="entry name" value="FATTY ACID SYNTHASE"/>
    <property type="match status" value="1"/>
</dbReference>
<dbReference type="Pfam" id="PF00668">
    <property type="entry name" value="Condensation"/>
    <property type="match status" value="4"/>
</dbReference>
<dbReference type="InterPro" id="IPR010071">
    <property type="entry name" value="AA_adenyl_dom"/>
</dbReference>
<dbReference type="InterPro" id="IPR001031">
    <property type="entry name" value="Thioesterase"/>
</dbReference>
<dbReference type="NCBIfam" id="NF003417">
    <property type="entry name" value="PRK04813.1"/>
    <property type="match status" value="5"/>
</dbReference>
<evidence type="ECO:0000259" key="5">
    <source>
        <dbReference type="PROSITE" id="PS50075"/>
    </source>
</evidence>
<dbReference type="CDD" id="cd02440">
    <property type="entry name" value="AdoMet_MTases"/>
    <property type="match status" value="1"/>
</dbReference>
<accession>A0ABX6KNS7</accession>
<dbReference type="PANTHER" id="PTHR45527">
    <property type="entry name" value="NONRIBOSOMAL PEPTIDE SYNTHETASE"/>
    <property type="match status" value="1"/>
</dbReference>
<keyword evidence="4" id="KW-0677">Repeat</keyword>
<dbReference type="InterPro" id="IPR025110">
    <property type="entry name" value="AMP-bd_C"/>
</dbReference>
<dbReference type="Gene3D" id="3.40.50.150">
    <property type="entry name" value="Vaccinia Virus protein VP39"/>
    <property type="match status" value="1"/>
</dbReference>
<evidence type="ECO:0000256" key="3">
    <source>
        <dbReference type="ARBA" id="ARBA00022553"/>
    </source>
</evidence>
<dbReference type="InterPro" id="IPR000873">
    <property type="entry name" value="AMP-dep_synth/lig_dom"/>
</dbReference>
<dbReference type="Gene3D" id="2.30.38.10">
    <property type="entry name" value="Luciferase, Domain 3"/>
    <property type="match status" value="4"/>
</dbReference>
<reference evidence="6 7" key="1">
    <citation type="submission" date="2019-09" db="EMBL/GenBank/DDBJ databases">
        <title>FDA dAtabase for Regulatory Grade micrObial Sequences (FDA-ARGOS): Supporting development and validation of Infectious Disease Dx tests.</title>
        <authorList>
            <person name="Sciortino C."/>
            <person name="Tallon L."/>
            <person name="Sadzewicz L."/>
            <person name="Vavikolanu K."/>
            <person name="Mehta A."/>
            <person name="Aluvathingal J."/>
            <person name="Nadendla S."/>
            <person name="Nandy P."/>
            <person name="Geyer C."/>
            <person name="Yan Y."/>
            <person name="Sichtig H."/>
        </authorList>
    </citation>
    <scope>NUCLEOTIDE SEQUENCE [LARGE SCALE GENOMIC DNA]</scope>
    <source>
        <strain evidence="6 7">FDAARGOS_636</strain>
    </source>
</reference>
<dbReference type="InterPro" id="IPR009081">
    <property type="entry name" value="PP-bd_ACP"/>
</dbReference>
<dbReference type="RefSeq" id="WP_168238010.1">
    <property type="nucleotide sequence ID" value="NZ_CP050995.1"/>
</dbReference>
<proteinExistence type="predicted"/>
<dbReference type="SUPFAM" id="SSF53335">
    <property type="entry name" value="S-adenosyl-L-methionine-dependent methyltransferases"/>
    <property type="match status" value="1"/>
</dbReference>
<dbReference type="EMBL" id="CP050995">
    <property type="protein sequence ID" value="QIY90302.1"/>
    <property type="molecule type" value="Genomic_DNA"/>
</dbReference>
<dbReference type="SUPFAM" id="SSF56801">
    <property type="entry name" value="Acetyl-CoA synthetase-like"/>
    <property type="match status" value="4"/>
</dbReference>
<dbReference type="Pfam" id="PF00501">
    <property type="entry name" value="AMP-binding"/>
    <property type="match status" value="4"/>
</dbReference>
<dbReference type="CDD" id="cd05930">
    <property type="entry name" value="A_NRPS"/>
    <property type="match status" value="1"/>
</dbReference>
<dbReference type="NCBIfam" id="TIGR01733">
    <property type="entry name" value="AA-adenyl-dom"/>
    <property type="match status" value="4"/>
</dbReference>
<dbReference type="InterPro" id="IPR023213">
    <property type="entry name" value="CAT-like_dom_sf"/>
</dbReference>
<dbReference type="Gene3D" id="3.30.559.10">
    <property type="entry name" value="Chloramphenicol acetyltransferase-like domain"/>
    <property type="match status" value="4"/>
</dbReference>
<dbReference type="InterPro" id="IPR045851">
    <property type="entry name" value="AMP-bd_C_sf"/>
</dbReference>
<dbReference type="InterPro" id="IPR036736">
    <property type="entry name" value="ACP-like_sf"/>
</dbReference>
<dbReference type="CDD" id="cd12117">
    <property type="entry name" value="A_NRPS_Srf_like"/>
    <property type="match status" value="1"/>
</dbReference>
<dbReference type="SUPFAM" id="SSF53474">
    <property type="entry name" value="alpha/beta-Hydrolases"/>
    <property type="match status" value="1"/>
</dbReference>
<protein>
    <submittedName>
        <fullName evidence="6">Amino acid adenylation domain-containing protein</fullName>
    </submittedName>
</protein>